<keyword evidence="2" id="KW-0645">Protease</keyword>
<dbReference type="Proteomes" id="UP000314983">
    <property type="component" value="Chromosome 23"/>
</dbReference>
<protein>
    <recommendedName>
        <fullName evidence="13">Peptidase metallopeptidase domain-containing protein</fullName>
    </recommendedName>
</protein>
<dbReference type="Ensembl" id="ENSEEET00000063676.1">
    <property type="protein sequence ID" value="ENSEEEP00000058452.1"/>
    <property type="gene ID" value="ENSEEEG00000027737.1"/>
</dbReference>
<dbReference type="SUPFAM" id="SSF55486">
    <property type="entry name" value="Metalloproteases ('zincins'), catalytic domain"/>
    <property type="match status" value="1"/>
</dbReference>
<keyword evidence="5 9" id="KW-0862">Zinc</keyword>
<evidence type="ECO:0000256" key="7">
    <source>
        <dbReference type="ARBA" id="ARBA00023049"/>
    </source>
</evidence>
<evidence type="ECO:0000313" key="14">
    <source>
        <dbReference type="Ensembl" id="ENSEEEP00000058452.1"/>
    </source>
</evidence>
<feature type="binding site" evidence="10">
    <location>
        <position position="104"/>
    </location>
    <ligand>
        <name>Ca(2+)</name>
        <dbReference type="ChEBI" id="CHEBI:29108"/>
        <label>1</label>
    </ligand>
</feature>
<evidence type="ECO:0000256" key="8">
    <source>
        <dbReference type="PIRSR" id="PIRSR001191-1"/>
    </source>
</evidence>
<dbReference type="Pfam" id="PF00045">
    <property type="entry name" value="Hemopexin"/>
    <property type="match status" value="2"/>
</dbReference>
<dbReference type="SUPFAM" id="SSF50923">
    <property type="entry name" value="Hemopexin-like domain"/>
    <property type="match status" value="1"/>
</dbReference>
<dbReference type="GO" id="GO:0031012">
    <property type="term" value="C:extracellular matrix"/>
    <property type="evidence" value="ECO:0007669"/>
    <property type="project" value="InterPro"/>
</dbReference>
<dbReference type="PRINTS" id="PR00138">
    <property type="entry name" value="MATRIXIN"/>
</dbReference>
<evidence type="ECO:0000256" key="6">
    <source>
        <dbReference type="ARBA" id="ARBA00022837"/>
    </source>
</evidence>
<feature type="binding site" evidence="10">
    <location>
        <position position="140"/>
    </location>
    <ligand>
        <name>Zn(2+)</name>
        <dbReference type="ChEBI" id="CHEBI:29105"/>
        <label>2</label>
        <note>catalytic</note>
    </ligand>
</feature>
<dbReference type="Pfam" id="PF00413">
    <property type="entry name" value="Peptidase_M10"/>
    <property type="match status" value="1"/>
</dbReference>
<feature type="binding site" evidence="10">
    <location>
        <position position="81"/>
    </location>
    <ligand>
        <name>Ca(2+)</name>
        <dbReference type="ChEBI" id="CHEBI:29108"/>
        <label>3</label>
    </ligand>
</feature>
<feature type="modified residue" description="Phosphotyrosine; by PKDCC" evidence="11">
    <location>
        <position position="277"/>
    </location>
</feature>
<feature type="binding site" evidence="10">
    <location>
        <position position="104"/>
    </location>
    <ligand>
        <name>Ca(2+)</name>
        <dbReference type="ChEBI" id="CHEBI:29108"/>
        <label>3</label>
    </ligand>
</feature>
<evidence type="ECO:0000256" key="2">
    <source>
        <dbReference type="ARBA" id="ARBA00022670"/>
    </source>
</evidence>
<dbReference type="GeneTree" id="ENSGT00940000158593"/>
<keyword evidence="6 10" id="KW-0106">Calcium</keyword>
<dbReference type="InterPro" id="IPR018487">
    <property type="entry name" value="Hemopexin-like_repeat"/>
</dbReference>
<proteinExistence type="inferred from homology"/>
<keyword evidence="7" id="KW-0482">Metalloprotease</keyword>
<evidence type="ECO:0000313" key="15">
    <source>
        <dbReference type="Proteomes" id="UP000314983"/>
    </source>
</evidence>
<dbReference type="CDD" id="cd04278">
    <property type="entry name" value="ZnMc_MMP"/>
    <property type="match status" value="1"/>
</dbReference>
<dbReference type="PIRSF" id="PIRSF001191">
    <property type="entry name" value="Peptidase_M10A_matrix"/>
    <property type="match status" value="1"/>
</dbReference>
<feature type="binding site" evidence="10">
    <location>
        <position position="99"/>
    </location>
    <ligand>
        <name>Zn(2+)</name>
        <dbReference type="ChEBI" id="CHEBI:29105"/>
        <label>1</label>
    </ligand>
</feature>
<evidence type="ECO:0000256" key="11">
    <source>
        <dbReference type="PIRSR" id="PIRSR621190-4"/>
    </source>
</evidence>
<evidence type="ECO:0000256" key="1">
    <source>
        <dbReference type="ARBA" id="ARBA00010370"/>
    </source>
</evidence>
<evidence type="ECO:0000256" key="5">
    <source>
        <dbReference type="ARBA" id="ARBA00022833"/>
    </source>
</evidence>
<dbReference type="GO" id="GO:0004222">
    <property type="term" value="F:metalloendopeptidase activity"/>
    <property type="evidence" value="ECO:0007669"/>
    <property type="project" value="InterPro"/>
</dbReference>
<feature type="binding site" evidence="10">
    <location>
        <position position="101"/>
    </location>
    <ligand>
        <name>Ca(2+)</name>
        <dbReference type="ChEBI" id="CHEBI:29108"/>
        <label>3</label>
    </ligand>
</feature>
<feature type="binding site" evidence="10">
    <location>
        <position position="187"/>
    </location>
    <ligand>
        <name>Ca(2+)</name>
        <dbReference type="ChEBI" id="CHEBI:29108"/>
        <label>4</label>
    </ligand>
</feature>
<dbReference type="InterPro" id="IPR021190">
    <property type="entry name" value="Pept_M10A"/>
</dbReference>
<comment type="similarity">
    <text evidence="1">Belongs to the peptidase M10A family.</text>
</comment>
<feature type="binding site" evidence="10">
    <location>
        <position position="295"/>
    </location>
    <ligand>
        <name>Ca(2+)</name>
        <dbReference type="ChEBI" id="CHEBI:29108"/>
        <label>5</label>
    </ligand>
</feature>
<evidence type="ECO:0000256" key="9">
    <source>
        <dbReference type="PIRSR" id="PIRSR001191-2"/>
    </source>
</evidence>
<dbReference type="PANTHER" id="PTHR10201:SF166">
    <property type="entry name" value="MATRIX METALLOPROTEINASE-19"/>
    <property type="match status" value="1"/>
</dbReference>
<evidence type="ECO:0000256" key="3">
    <source>
        <dbReference type="ARBA" id="ARBA00022723"/>
    </source>
</evidence>
<dbReference type="SMART" id="SM00120">
    <property type="entry name" value="HX"/>
    <property type="match status" value="2"/>
</dbReference>
<keyword evidence="4" id="KW-0378">Hydrolase</keyword>
<dbReference type="InterPro" id="IPR001818">
    <property type="entry name" value="Pept_M10_metallopeptidase"/>
</dbReference>
<feature type="repeat" description="Hemopexin" evidence="12">
    <location>
        <begin position="289"/>
        <end position="335"/>
    </location>
</feature>
<evidence type="ECO:0000259" key="13">
    <source>
        <dbReference type="SMART" id="SM00235"/>
    </source>
</evidence>
<feature type="binding site" evidence="10">
    <location>
        <position position="245"/>
    </location>
    <ligand>
        <name>Ca(2+)</name>
        <dbReference type="ChEBI" id="CHEBI:29108"/>
        <label>5</label>
    </ligand>
</feature>
<sequence length="372" mass="41792">MINNLLFISFFSGYWHKKKLSYRIYNYARSVGAAHTRAAIQTAFGYWSEVSPLRFHEVTGGHADIKLSFHGTDKTCPVPFDGPGDVLPHADVPESGLVHFDADEVWTKGRSYGTNLRIVAAHEIGHALGLGHSQYRSALMAAIYTGYRDNFRLHPDDIRGIQALYVAPAMAGGPAADSPDPCTASLDAIMLGKDPQHHVLCILHPLLTRHWPFFLTGKKIWRYSGFKLDLGYPKLLIIPPNIDSAFFSRVSKKLIFIKGSEYWQWDELGSGNVLKYYPKPLSHLVPGLPSNPDAALTWNSGHIYVFKGDQYWRVNARHFIDKGYPRSTKERWMHRIDTIGVRGPPVPPNTTGYVTSPHEVRDIMCPGLKQSI</sequence>
<dbReference type="GO" id="GO:0006508">
    <property type="term" value="P:proteolysis"/>
    <property type="evidence" value="ECO:0007669"/>
    <property type="project" value="UniProtKB-KW"/>
</dbReference>
<feature type="binding site" evidence="10">
    <location>
        <position position="82"/>
    </location>
    <ligand>
        <name>Ca(2+)</name>
        <dbReference type="ChEBI" id="CHEBI:29108"/>
        <label>3</label>
    </ligand>
</feature>
<reference evidence="14" key="2">
    <citation type="submission" date="2025-08" db="UniProtKB">
        <authorList>
            <consortium name="Ensembl"/>
        </authorList>
    </citation>
    <scope>IDENTIFICATION</scope>
</reference>
<dbReference type="InterPro" id="IPR036375">
    <property type="entry name" value="Hemopexin-like_dom_sf"/>
</dbReference>
<dbReference type="InterPro" id="IPR033739">
    <property type="entry name" value="M10A_MMP"/>
</dbReference>
<feature type="binding site" evidence="9">
    <location>
        <position position="126"/>
    </location>
    <ligand>
        <name>Zn(2+)</name>
        <dbReference type="ChEBI" id="CHEBI:29105"/>
        <label>2</label>
        <note>catalytic</note>
    </ligand>
</feature>
<feature type="repeat" description="Hemopexin" evidence="12">
    <location>
        <begin position="239"/>
        <end position="288"/>
    </location>
</feature>
<feature type="binding site" evidence="9">
    <location>
        <position position="132"/>
    </location>
    <ligand>
        <name>Zn(2+)</name>
        <dbReference type="ChEBI" id="CHEBI:29105"/>
        <label>2</label>
        <note>catalytic</note>
    </ligand>
</feature>
<feature type="binding site" evidence="10">
    <location>
        <position position="89"/>
    </location>
    <ligand>
        <name>Zn(2+)</name>
        <dbReference type="ChEBI" id="CHEBI:29105"/>
        <label>1</label>
    </ligand>
</feature>
<dbReference type="InterPro" id="IPR006026">
    <property type="entry name" value="Peptidase_Metallo"/>
</dbReference>
<feature type="binding site" evidence="9">
    <location>
        <position position="122"/>
    </location>
    <ligand>
        <name>Zn(2+)</name>
        <dbReference type="ChEBI" id="CHEBI:29105"/>
        <label>2</label>
        <note>catalytic</note>
    </ligand>
</feature>
<feature type="binding site" evidence="10">
    <location>
        <position position="243"/>
    </location>
    <ligand>
        <name>Ca(2+)</name>
        <dbReference type="ChEBI" id="CHEBI:29108"/>
        <label>4</label>
    </ligand>
</feature>
<dbReference type="Gene3D" id="2.110.10.10">
    <property type="entry name" value="Hemopexin-like domain"/>
    <property type="match status" value="2"/>
</dbReference>
<feature type="active site" evidence="8">
    <location>
        <position position="123"/>
    </location>
</feature>
<feature type="binding site" evidence="10">
    <location>
        <position position="189"/>
    </location>
    <ligand>
        <name>Ca(2+)</name>
        <dbReference type="ChEBI" id="CHEBI:29108"/>
        <label>5</label>
    </ligand>
</feature>
<evidence type="ECO:0000256" key="4">
    <source>
        <dbReference type="ARBA" id="ARBA00022801"/>
    </source>
</evidence>
<keyword evidence="15" id="KW-1185">Reference proteome</keyword>
<evidence type="ECO:0000256" key="12">
    <source>
        <dbReference type="PROSITE-ProRule" id="PRU01011"/>
    </source>
</evidence>
<accession>A0AAY5EPX5</accession>
<comment type="cofactor">
    <cofactor evidence="10">
        <name>Zn(2+)</name>
        <dbReference type="ChEBI" id="CHEBI:29105"/>
    </cofactor>
    <text evidence="10">Binds 2 Zn(2+) ions per subunit.</text>
</comment>
<dbReference type="GO" id="GO:0008270">
    <property type="term" value="F:zinc ion binding"/>
    <property type="evidence" value="ECO:0007669"/>
    <property type="project" value="InterPro"/>
</dbReference>
<dbReference type="PANTHER" id="PTHR10201">
    <property type="entry name" value="MATRIX METALLOPROTEINASE"/>
    <property type="match status" value="1"/>
</dbReference>
<dbReference type="GO" id="GO:0030574">
    <property type="term" value="P:collagen catabolic process"/>
    <property type="evidence" value="ECO:0007669"/>
    <property type="project" value="TreeGrafter"/>
</dbReference>
<dbReference type="Gene3D" id="3.40.390.10">
    <property type="entry name" value="Collagenase (Catalytic Domain)"/>
    <property type="match status" value="1"/>
</dbReference>
<feature type="domain" description="Peptidase metallopeptidase" evidence="13">
    <location>
        <begin position="11"/>
        <end position="167"/>
    </location>
</feature>
<evidence type="ECO:0000256" key="10">
    <source>
        <dbReference type="PIRSR" id="PIRSR621190-2"/>
    </source>
</evidence>
<organism evidence="14 15">
    <name type="scientific">Electrophorus electricus</name>
    <name type="common">Electric eel</name>
    <name type="synonym">Gymnotus electricus</name>
    <dbReference type="NCBI Taxonomy" id="8005"/>
    <lineage>
        <taxon>Eukaryota</taxon>
        <taxon>Metazoa</taxon>
        <taxon>Chordata</taxon>
        <taxon>Craniata</taxon>
        <taxon>Vertebrata</taxon>
        <taxon>Euteleostomi</taxon>
        <taxon>Actinopterygii</taxon>
        <taxon>Neopterygii</taxon>
        <taxon>Teleostei</taxon>
        <taxon>Ostariophysi</taxon>
        <taxon>Gymnotiformes</taxon>
        <taxon>Gymnotoidei</taxon>
        <taxon>Gymnotidae</taxon>
        <taxon>Electrophorus</taxon>
    </lineage>
</organism>
<dbReference type="SMART" id="SM00235">
    <property type="entry name" value="ZnMc"/>
    <property type="match status" value="1"/>
</dbReference>
<name>A0AAY5EPX5_ELEEL</name>
<dbReference type="PROSITE" id="PS51642">
    <property type="entry name" value="HEMOPEXIN_2"/>
    <property type="match status" value="2"/>
</dbReference>
<dbReference type="AlphaFoldDB" id="A0AAY5EPX5"/>
<dbReference type="InterPro" id="IPR024079">
    <property type="entry name" value="MetalloPept_cat_dom_sf"/>
</dbReference>
<keyword evidence="3 9" id="KW-0479">Metal-binding</keyword>
<comment type="cofactor">
    <cofactor evidence="10">
        <name>Ca(2+)</name>
        <dbReference type="ChEBI" id="CHEBI:29108"/>
    </cofactor>
    <text evidence="10">Can bind about 5 Ca(2+) ions per subunit.</text>
</comment>
<feature type="binding site" evidence="10">
    <location>
        <position position="64"/>
    </location>
    <ligand>
        <name>Ca(2+)</name>
        <dbReference type="ChEBI" id="CHEBI:29108"/>
        <label>2</label>
    </ligand>
</feature>
<reference evidence="14 15" key="1">
    <citation type="submission" date="2020-05" db="EMBL/GenBank/DDBJ databases">
        <title>Electrophorus electricus (electric eel) genome, fEleEle1, primary haplotype.</title>
        <authorList>
            <person name="Myers G."/>
            <person name="Meyer A."/>
            <person name="Fedrigo O."/>
            <person name="Formenti G."/>
            <person name="Rhie A."/>
            <person name="Tracey A."/>
            <person name="Sims Y."/>
            <person name="Jarvis E.D."/>
        </authorList>
    </citation>
    <scope>NUCLEOTIDE SEQUENCE [LARGE SCALE GENOMIC DNA]</scope>
</reference>
<dbReference type="GO" id="GO:0030198">
    <property type="term" value="P:extracellular matrix organization"/>
    <property type="evidence" value="ECO:0007669"/>
    <property type="project" value="TreeGrafter"/>
</dbReference>
<reference evidence="14" key="3">
    <citation type="submission" date="2025-09" db="UniProtKB">
        <authorList>
            <consortium name="Ensembl"/>
        </authorList>
    </citation>
    <scope>IDENTIFICATION</scope>
</reference>
<dbReference type="GO" id="GO:0005615">
    <property type="term" value="C:extracellular space"/>
    <property type="evidence" value="ECO:0007669"/>
    <property type="project" value="TreeGrafter"/>
</dbReference>